<sequence>MPFPMCMVVDDHGHEPHIGQVESYHHHIHAHKLLFQDSIQSDSTDECVSYEISGADHPVGDHRGRCRRQVIRRDGDLPAESPDGYEMNSPDVRGKIVQSFWGHNEIGRDSLVTVLDDPIGHDMEPCNSSSQA</sequence>
<dbReference type="AlphaFoldDB" id="B6HDL1"/>
<reference evidence="1 2" key="1">
    <citation type="journal article" date="2008" name="Nat. Biotechnol.">
        <title>Genome sequencing and analysis of the filamentous fungus Penicillium chrysogenum.</title>
        <authorList>
            <person name="van den Berg M.A."/>
            <person name="Albang R."/>
            <person name="Albermann K."/>
            <person name="Badger J.H."/>
            <person name="Daran J.-M."/>
            <person name="Driessen A.J.M."/>
            <person name="Garcia-Estrada C."/>
            <person name="Fedorova N.D."/>
            <person name="Harris D.M."/>
            <person name="Heijne W.H.M."/>
            <person name="Joardar V.S."/>
            <person name="Kiel J.A.K.W."/>
            <person name="Kovalchuk A."/>
            <person name="Martin J.F."/>
            <person name="Nierman W.C."/>
            <person name="Nijland J.G."/>
            <person name="Pronk J.T."/>
            <person name="Roubos J.A."/>
            <person name="van der Klei I.J."/>
            <person name="van Peij N.N.M.E."/>
            <person name="Veenhuis M."/>
            <person name="von Doehren H."/>
            <person name="Wagner C."/>
            <person name="Wortman J.R."/>
            <person name="Bovenberg R.A.L."/>
        </authorList>
    </citation>
    <scope>NUCLEOTIDE SEQUENCE [LARGE SCALE GENOMIC DNA]</scope>
    <source>
        <strain evidence="2">ATCC 28089 / DSM 1075 / NRRL 1951 / Wisconsin 54-1255</strain>
    </source>
</reference>
<evidence type="ECO:0000313" key="1">
    <source>
        <dbReference type="EMBL" id="CAP86528.1"/>
    </source>
</evidence>
<dbReference type="EMBL" id="AM920435">
    <property type="protein sequence ID" value="CAP86528.1"/>
    <property type="molecule type" value="Genomic_DNA"/>
</dbReference>
<organism evidence="1 2">
    <name type="scientific">Penicillium rubens (strain ATCC 28089 / DSM 1075 / NRRL 1951 / Wisconsin 54-1255)</name>
    <name type="common">Penicillium chrysogenum</name>
    <dbReference type="NCBI Taxonomy" id="500485"/>
    <lineage>
        <taxon>Eukaryota</taxon>
        <taxon>Fungi</taxon>
        <taxon>Dikarya</taxon>
        <taxon>Ascomycota</taxon>
        <taxon>Pezizomycotina</taxon>
        <taxon>Eurotiomycetes</taxon>
        <taxon>Eurotiomycetidae</taxon>
        <taxon>Eurotiales</taxon>
        <taxon>Aspergillaceae</taxon>
        <taxon>Penicillium</taxon>
        <taxon>Penicillium chrysogenum species complex</taxon>
    </lineage>
</organism>
<name>B6HDL1_PENRW</name>
<dbReference type="Proteomes" id="UP000000724">
    <property type="component" value="Contig Pc00c20"/>
</dbReference>
<protein>
    <submittedName>
        <fullName evidence="1">Uncharacterized protein</fullName>
    </submittedName>
</protein>
<gene>
    <name evidence="1" type="ORF">Pc20g11990</name>
    <name evidence="1" type="ORF">PCH_Pc20g11990</name>
</gene>
<accession>B6HDL1</accession>
<dbReference type="HOGENOM" id="CLU_1917745_0_0_1"/>
<dbReference type="VEuPathDB" id="FungiDB:PCH_Pc20g11990"/>
<proteinExistence type="predicted"/>
<keyword evidence="2" id="KW-1185">Reference proteome</keyword>
<evidence type="ECO:0000313" key="2">
    <source>
        <dbReference type="Proteomes" id="UP000000724"/>
    </source>
</evidence>